<protein>
    <submittedName>
        <fullName evidence="2">Uncharacterized protein</fullName>
    </submittedName>
</protein>
<dbReference type="Proteomes" id="UP000295197">
    <property type="component" value="Unassembled WGS sequence"/>
</dbReference>
<sequence>MAFKLLKTLILYVILAISPTHAQSIRSINDKHIQHQQERMVYKQWDRDKFTPTKGFLGLNYQYWLTWGLHPNYPKLDRRPLSADGPQTLRIGFALAMKAAVEKNKLHMDTLRNISLGELSHISALGNSADPLWILYYKQQLAPLTESQGEYDPFKNTTVTLLNHLKEKGVYDWFIEEHTALKERLQLIWQTDMERGSRILSYHRILGEFRKLISTLDSKIEYSRKYLLITKGTQKP</sequence>
<dbReference type="RefSeq" id="WP_132779043.1">
    <property type="nucleotide sequence ID" value="NZ_SMBZ01000064.1"/>
</dbReference>
<dbReference type="EMBL" id="SMBZ01000064">
    <property type="protein sequence ID" value="TCV06077.1"/>
    <property type="molecule type" value="Genomic_DNA"/>
</dbReference>
<dbReference type="AlphaFoldDB" id="A0A4R3VMG8"/>
<feature type="chain" id="PRO_5020778405" evidence="1">
    <location>
        <begin position="23"/>
        <end position="236"/>
    </location>
</feature>
<evidence type="ECO:0000256" key="1">
    <source>
        <dbReference type="SAM" id="SignalP"/>
    </source>
</evidence>
<comment type="caution">
    <text evidence="2">The sequence shown here is derived from an EMBL/GenBank/DDBJ whole genome shotgun (WGS) entry which is preliminary data.</text>
</comment>
<keyword evidence="3" id="KW-1185">Reference proteome</keyword>
<organism evidence="2 3">
    <name type="scientific">Sphingobacterium alimentarium</name>
    <dbReference type="NCBI Taxonomy" id="797292"/>
    <lineage>
        <taxon>Bacteria</taxon>
        <taxon>Pseudomonadati</taxon>
        <taxon>Bacteroidota</taxon>
        <taxon>Sphingobacteriia</taxon>
        <taxon>Sphingobacteriales</taxon>
        <taxon>Sphingobacteriaceae</taxon>
        <taxon>Sphingobacterium</taxon>
    </lineage>
</organism>
<reference evidence="2 3" key="1">
    <citation type="submission" date="2019-03" db="EMBL/GenBank/DDBJ databases">
        <title>Genomic Encyclopedia of Type Strains, Phase IV (KMG-IV): sequencing the most valuable type-strain genomes for metagenomic binning, comparative biology and taxonomic classification.</title>
        <authorList>
            <person name="Goeker M."/>
        </authorList>
    </citation>
    <scope>NUCLEOTIDE SEQUENCE [LARGE SCALE GENOMIC DNA]</scope>
    <source>
        <strain evidence="2 3">DSM 22362</strain>
    </source>
</reference>
<proteinExistence type="predicted"/>
<gene>
    <name evidence="2" type="ORF">EDC17_10645</name>
</gene>
<accession>A0A4R3VMG8</accession>
<dbReference type="OrthoDB" id="1265092at2"/>
<keyword evidence="1" id="KW-0732">Signal</keyword>
<name>A0A4R3VMG8_9SPHI</name>
<evidence type="ECO:0000313" key="2">
    <source>
        <dbReference type="EMBL" id="TCV06077.1"/>
    </source>
</evidence>
<evidence type="ECO:0000313" key="3">
    <source>
        <dbReference type="Proteomes" id="UP000295197"/>
    </source>
</evidence>
<feature type="signal peptide" evidence="1">
    <location>
        <begin position="1"/>
        <end position="22"/>
    </location>
</feature>